<evidence type="ECO:0000256" key="1">
    <source>
        <dbReference type="SAM" id="Phobius"/>
    </source>
</evidence>
<reference evidence="2 3" key="1">
    <citation type="submission" date="2017-11" db="EMBL/GenBank/DDBJ databases">
        <authorList>
            <person name="Lechat P."/>
        </authorList>
    </citation>
    <scope>NUCLEOTIDE SEQUENCE [LARGE SCALE GENOMIC DNA]</scope>
    <source>
        <strain evidence="2">L495</strain>
    </source>
</reference>
<dbReference type="EMBL" id="OEJX01000034">
    <property type="protein sequence ID" value="SOR62118.1"/>
    <property type="molecule type" value="Genomic_DNA"/>
</dbReference>
<gene>
    <name evidence="2" type="ORF">LMANV2_40010</name>
</gene>
<evidence type="ECO:0000313" key="3">
    <source>
        <dbReference type="Proteomes" id="UP000234460"/>
    </source>
</evidence>
<organism evidence="2 3">
    <name type="scientific">Leptospira interrogans serovar Manilae</name>
    <dbReference type="NCBI Taxonomy" id="214675"/>
    <lineage>
        <taxon>Bacteria</taxon>
        <taxon>Pseudomonadati</taxon>
        <taxon>Spirochaetota</taxon>
        <taxon>Spirochaetia</taxon>
        <taxon>Leptospirales</taxon>
        <taxon>Leptospiraceae</taxon>
        <taxon>Leptospira</taxon>
    </lineage>
</organism>
<dbReference type="AlphaFoldDB" id="A0AAQ1P1D7"/>
<keyword evidence="1" id="KW-1133">Transmembrane helix</keyword>
<proteinExistence type="predicted"/>
<dbReference type="Proteomes" id="UP000234460">
    <property type="component" value="Chromosome LMANV2"/>
</dbReference>
<sequence>MRRFVNCCYGIFQQLYYTFRDVFWGGLIIARFSFYIYLEVFVCKIFRK</sequence>
<protein>
    <submittedName>
        <fullName evidence="2">Uncharacterized protein</fullName>
    </submittedName>
</protein>
<feature type="transmembrane region" description="Helical" evidence="1">
    <location>
        <begin position="22"/>
        <end position="42"/>
    </location>
</feature>
<comment type="caution">
    <text evidence="2">The sequence shown here is derived from an EMBL/GenBank/DDBJ whole genome shotgun (WGS) entry which is preliminary data.</text>
</comment>
<name>A0AAQ1P1D7_LEPIR</name>
<keyword evidence="1" id="KW-0472">Membrane</keyword>
<keyword evidence="1" id="KW-0812">Transmembrane</keyword>
<evidence type="ECO:0000313" key="2">
    <source>
        <dbReference type="EMBL" id="SOR62118.1"/>
    </source>
</evidence>
<accession>A0AAQ1P1D7</accession>